<dbReference type="InterPro" id="IPR017871">
    <property type="entry name" value="ABC_transporter-like_CS"/>
</dbReference>
<accession>A0A2Z5U3Z3</accession>
<dbReference type="InterPro" id="IPR050763">
    <property type="entry name" value="ABC_transporter_ATP-binding"/>
</dbReference>
<dbReference type="InterPro" id="IPR027417">
    <property type="entry name" value="P-loop_NTPase"/>
</dbReference>
<comment type="similarity">
    <text evidence="1">Belongs to the ABC transporter superfamily.</text>
</comment>
<sequence>MDSVVKVQQLSREYSEKKSFFKQSPSVVKAVEDLSFEIYPGEIFGLLGPNGAGKSTTIKILSTMLLPTSGEVEISGFDIYKDEQQIRERINFIFGGERSLYFRLSAEDNLFYFADLYKIPRKKQLILIPALLKQVGLNSVAKRRVETFSKGMKQRLQIARALLNDPEIIFLDEPSIGLDPVGALELRNIIKELAKNGKTILLTTHYMAEAEELCDRIAIINRGEIVTCGTLPEIASLISDEDRTKILQDKVKEQKEIDVTLEDIYLNLVR</sequence>
<organism evidence="6 7">
    <name type="scientific">Streptococcus ruminantium</name>
    <dbReference type="NCBI Taxonomy" id="1917441"/>
    <lineage>
        <taxon>Bacteria</taxon>
        <taxon>Bacillati</taxon>
        <taxon>Bacillota</taxon>
        <taxon>Bacilli</taxon>
        <taxon>Lactobacillales</taxon>
        <taxon>Streptococcaceae</taxon>
        <taxon>Streptococcus</taxon>
    </lineage>
</organism>
<evidence type="ECO:0000259" key="5">
    <source>
        <dbReference type="PROSITE" id="PS50893"/>
    </source>
</evidence>
<dbReference type="AlphaFoldDB" id="A0A2Z5U3Z3"/>
<dbReference type="InterPro" id="IPR003593">
    <property type="entry name" value="AAA+_ATPase"/>
</dbReference>
<keyword evidence="3" id="KW-0547">Nucleotide-binding</keyword>
<gene>
    <name evidence="6" type="ORF">SR187_5815</name>
</gene>
<evidence type="ECO:0000256" key="3">
    <source>
        <dbReference type="ARBA" id="ARBA00022741"/>
    </source>
</evidence>
<evidence type="ECO:0000313" key="6">
    <source>
        <dbReference type="EMBL" id="BBA92768.1"/>
    </source>
</evidence>
<dbReference type="GO" id="GO:0016887">
    <property type="term" value="F:ATP hydrolysis activity"/>
    <property type="evidence" value="ECO:0007669"/>
    <property type="project" value="InterPro"/>
</dbReference>
<dbReference type="KEGG" id="srq:SR187_5815"/>
<protein>
    <submittedName>
        <fullName evidence="6">ABC transporter ATP-binding protein</fullName>
    </submittedName>
</protein>
<dbReference type="Pfam" id="PF00005">
    <property type="entry name" value="ABC_tran"/>
    <property type="match status" value="1"/>
</dbReference>
<dbReference type="Proteomes" id="UP000269331">
    <property type="component" value="Chromosome"/>
</dbReference>
<dbReference type="SMART" id="SM00382">
    <property type="entry name" value="AAA"/>
    <property type="match status" value="1"/>
</dbReference>
<dbReference type="PROSITE" id="PS00211">
    <property type="entry name" value="ABC_TRANSPORTER_1"/>
    <property type="match status" value="1"/>
</dbReference>
<dbReference type="PANTHER" id="PTHR42711">
    <property type="entry name" value="ABC TRANSPORTER ATP-BINDING PROTEIN"/>
    <property type="match status" value="1"/>
</dbReference>
<proteinExistence type="inferred from homology"/>
<evidence type="ECO:0000313" key="7">
    <source>
        <dbReference type="Proteomes" id="UP000269331"/>
    </source>
</evidence>
<evidence type="ECO:0000256" key="1">
    <source>
        <dbReference type="ARBA" id="ARBA00005417"/>
    </source>
</evidence>
<dbReference type="GeneID" id="52229706"/>
<evidence type="ECO:0000256" key="4">
    <source>
        <dbReference type="ARBA" id="ARBA00022840"/>
    </source>
</evidence>
<dbReference type="PANTHER" id="PTHR42711:SF5">
    <property type="entry name" value="ABC TRANSPORTER ATP-BINDING PROTEIN NATA"/>
    <property type="match status" value="1"/>
</dbReference>
<dbReference type="EMBL" id="AP018400">
    <property type="protein sequence ID" value="BBA92768.1"/>
    <property type="molecule type" value="Genomic_DNA"/>
</dbReference>
<name>A0A2Z5U3Z3_9STRE</name>
<dbReference type="Gene3D" id="3.40.50.300">
    <property type="entry name" value="P-loop containing nucleotide triphosphate hydrolases"/>
    <property type="match status" value="1"/>
</dbReference>
<dbReference type="PROSITE" id="PS50893">
    <property type="entry name" value="ABC_TRANSPORTER_2"/>
    <property type="match status" value="1"/>
</dbReference>
<feature type="domain" description="ABC transporter" evidence="5">
    <location>
        <begin position="5"/>
        <end position="247"/>
    </location>
</feature>
<dbReference type="InterPro" id="IPR003439">
    <property type="entry name" value="ABC_transporter-like_ATP-bd"/>
</dbReference>
<evidence type="ECO:0000256" key="2">
    <source>
        <dbReference type="ARBA" id="ARBA00022448"/>
    </source>
</evidence>
<dbReference type="SUPFAM" id="SSF52540">
    <property type="entry name" value="P-loop containing nucleoside triphosphate hydrolases"/>
    <property type="match status" value="1"/>
</dbReference>
<dbReference type="GO" id="GO:0005524">
    <property type="term" value="F:ATP binding"/>
    <property type="evidence" value="ECO:0007669"/>
    <property type="project" value="UniProtKB-KW"/>
</dbReference>
<dbReference type="OrthoDB" id="9804819at2"/>
<keyword evidence="4 6" id="KW-0067">ATP-binding</keyword>
<dbReference type="RefSeq" id="WP_024532554.1">
    <property type="nucleotide sequence ID" value="NZ_AP018400.1"/>
</dbReference>
<keyword evidence="2" id="KW-0813">Transport</keyword>
<reference evidence="6 7" key="1">
    <citation type="journal article" date="2018" name="Genome Biol. Evol.">
        <title>Complete Genome Sequence of Streptococcus ruminantium sp. nov. GUT-187T (=DSM 104980T =JCM 31869T), the Type Strain of S. ruminantium, and Comparison with Genome Sequences of Streptococcus suis Strains.</title>
        <authorList>
            <person name="Tohya M."/>
            <person name="Sekizaki T."/>
            <person name="Miyoshi-Akiyama T."/>
        </authorList>
    </citation>
    <scope>NUCLEOTIDE SEQUENCE [LARGE SCALE GENOMIC DNA]</scope>
    <source>
        <strain evidence="6 7">GUT187T</strain>
    </source>
</reference>